<reference evidence="1 2" key="1">
    <citation type="submission" date="2024-04" db="EMBL/GenBank/DDBJ databases">
        <title>Novel species of the genus Ideonella isolated from streams.</title>
        <authorList>
            <person name="Lu H."/>
        </authorList>
    </citation>
    <scope>NUCLEOTIDE SEQUENCE [LARGE SCALE GENOMIC DNA]</scope>
    <source>
        <strain evidence="1 2">DXS29W</strain>
    </source>
</reference>
<dbReference type="Proteomes" id="UP001371218">
    <property type="component" value="Unassembled WGS sequence"/>
</dbReference>
<name>A0ABU9BWJ8_9BURK</name>
<sequence>MMTLLFVGTAFALGVLVGAGFVVWRRERMAHASPWETPRTQYVAALHRHGARAAYEQADQAKELAKVREQSDNLSPVGALERHPVADGLALFEDGLLVLPDGSRVVYRDALRITIDSLRAGYEALHEASELLTEYAETLTLDRLRSHRSHSMRAITGLGAMYPLQPTIVQVAHALGADPDDATVGVGGAALWARVRQIREREKNTDPRMPLWAASPTEGN</sequence>
<keyword evidence="2" id="KW-1185">Reference proteome</keyword>
<evidence type="ECO:0000313" key="2">
    <source>
        <dbReference type="Proteomes" id="UP001371218"/>
    </source>
</evidence>
<comment type="caution">
    <text evidence="1">The sequence shown here is derived from an EMBL/GenBank/DDBJ whole genome shotgun (WGS) entry which is preliminary data.</text>
</comment>
<evidence type="ECO:0000313" key="1">
    <source>
        <dbReference type="EMBL" id="MEK8034201.1"/>
    </source>
</evidence>
<protein>
    <submittedName>
        <fullName evidence="1">Uncharacterized protein</fullName>
    </submittedName>
</protein>
<accession>A0ABU9BWJ8</accession>
<organism evidence="1 2">
    <name type="scientific">Ideonella lacteola</name>
    <dbReference type="NCBI Taxonomy" id="2984193"/>
    <lineage>
        <taxon>Bacteria</taxon>
        <taxon>Pseudomonadati</taxon>
        <taxon>Pseudomonadota</taxon>
        <taxon>Betaproteobacteria</taxon>
        <taxon>Burkholderiales</taxon>
        <taxon>Sphaerotilaceae</taxon>
        <taxon>Ideonella</taxon>
    </lineage>
</organism>
<dbReference type="RefSeq" id="WP_341428629.1">
    <property type="nucleotide sequence ID" value="NZ_JBBUTG010000026.1"/>
</dbReference>
<proteinExistence type="predicted"/>
<dbReference type="EMBL" id="JBBUTG010000026">
    <property type="protein sequence ID" value="MEK8034201.1"/>
    <property type="molecule type" value="Genomic_DNA"/>
</dbReference>
<gene>
    <name evidence="1" type="ORF">AACH06_25525</name>
</gene>